<dbReference type="RefSeq" id="WP_118086270.1">
    <property type="nucleotide sequence ID" value="NZ_CP146520.1"/>
</dbReference>
<evidence type="ECO:0000313" key="2">
    <source>
        <dbReference type="Proteomes" id="UP000283872"/>
    </source>
</evidence>
<dbReference type="Pfam" id="PF11185">
    <property type="entry name" value="DUF2971"/>
    <property type="match status" value="1"/>
</dbReference>
<dbReference type="Proteomes" id="UP000283872">
    <property type="component" value="Unassembled WGS sequence"/>
</dbReference>
<dbReference type="InterPro" id="IPR021352">
    <property type="entry name" value="DUF2971"/>
</dbReference>
<protein>
    <submittedName>
        <fullName evidence="1">DUF2971 domain-containing protein</fullName>
    </submittedName>
</protein>
<dbReference type="EMBL" id="QRVA01000087">
    <property type="protein sequence ID" value="RGS09275.1"/>
    <property type="molecule type" value="Genomic_DNA"/>
</dbReference>
<proteinExistence type="predicted"/>
<gene>
    <name evidence="1" type="ORF">DWY11_15950</name>
</gene>
<accession>A0A412H8I5</accession>
<name>A0A412H8I5_9BACT</name>
<dbReference type="AlphaFoldDB" id="A0A412H8I5"/>
<sequence length="258" mass="28973">MPTVAGQTTTWNVFHYTDLNALINIVHKDCIVLRATNVLYQNDPHEIVEGVNIVNKIEKDQNIVAGAFRSYYITSFSANEDNLSMWGMYAANGNGCAIAFDYDMLAKSYEIMARCIYGEKAIETELGSFLKLVKTGCFVALGGPQPSKEDNNHNRNALYNNIILSTCLGAKNDAYKHEQETRGVVHCDDASKIKYRVRNGYITPYVEIRVPKEALKKIVVGPTNNKMLTVQSIYHFLQINGYDINKIDVVSSKIPYRG</sequence>
<comment type="caution">
    <text evidence="1">The sequence shown here is derived from an EMBL/GenBank/DDBJ whole genome shotgun (WGS) entry which is preliminary data.</text>
</comment>
<evidence type="ECO:0000313" key="1">
    <source>
        <dbReference type="EMBL" id="RGS09275.1"/>
    </source>
</evidence>
<reference evidence="1 2" key="1">
    <citation type="submission" date="2018-08" db="EMBL/GenBank/DDBJ databases">
        <title>A genome reference for cultivated species of the human gut microbiota.</title>
        <authorList>
            <person name="Zou Y."/>
            <person name="Xue W."/>
            <person name="Luo G."/>
        </authorList>
    </citation>
    <scope>NUCLEOTIDE SEQUENCE [LARGE SCALE GENOMIC DNA]</scope>
    <source>
        <strain evidence="1 2">AF24-12</strain>
    </source>
</reference>
<organism evidence="1 2">
    <name type="scientific">Segatella copri</name>
    <dbReference type="NCBI Taxonomy" id="165179"/>
    <lineage>
        <taxon>Bacteria</taxon>
        <taxon>Pseudomonadati</taxon>
        <taxon>Bacteroidota</taxon>
        <taxon>Bacteroidia</taxon>
        <taxon>Bacteroidales</taxon>
        <taxon>Prevotellaceae</taxon>
        <taxon>Segatella</taxon>
    </lineage>
</organism>